<proteinExistence type="predicted"/>
<sequence length="78" mass="8688">MNTQIIGIDKGNESEHDRVIVLLNTARLDERKNQAEVAAARLVRLASHIAQNGLNAIEAVELLRQEAEAIEHKAQELH</sequence>
<dbReference type="InterPro" id="IPR020126">
    <property type="entry name" value="DUF2732"/>
</dbReference>
<evidence type="ECO:0000313" key="1">
    <source>
        <dbReference type="EMBL" id="MDQ9126257.1"/>
    </source>
</evidence>
<reference evidence="1" key="1">
    <citation type="submission" date="2023-08" db="EMBL/GenBank/DDBJ databases">
        <title>The Comparative Genomic Analysis of Yersiniaceae from Polar Regions.</title>
        <authorList>
            <person name="Goncharov A."/>
            <person name="Aslanov B."/>
            <person name="Kolodzhieva V."/>
            <person name="Azarov D."/>
            <person name="Mochov A."/>
            <person name="Lebedeva E."/>
        </authorList>
    </citation>
    <scope>NUCLEOTIDE SEQUENCE</scope>
    <source>
        <strain evidence="1">Vf</strain>
    </source>
</reference>
<dbReference type="EMBL" id="JAVIGA010000005">
    <property type="protein sequence ID" value="MDQ9126257.1"/>
    <property type="molecule type" value="Genomic_DNA"/>
</dbReference>
<protein>
    <submittedName>
        <fullName evidence="1">DUF2732 family protein</fullName>
    </submittedName>
</protein>
<accession>A0AAJ1YBE5</accession>
<organism evidence="1 2">
    <name type="scientific">Serratia fonticola</name>
    <dbReference type="NCBI Taxonomy" id="47917"/>
    <lineage>
        <taxon>Bacteria</taxon>
        <taxon>Pseudomonadati</taxon>
        <taxon>Pseudomonadota</taxon>
        <taxon>Gammaproteobacteria</taxon>
        <taxon>Enterobacterales</taxon>
        <taxon>Yersiniaceae</taxon>
        <taxon>Serratia</taxon>
    </lineage>
</organism>
<comment type="caution">
    <text evidence="1">The sequence shown here is derived from an EMBL/GenBank/DDBJ whole genome shotgun (WGS) entry which is preliminary data.</text>
</comment>
<dbReference type="RefSeq" id="WP_309046997.1">
    <property type="nucleotide sequence ID" value="NZ_JAVIGA010000005.1"/>
</dbReference>
<dbReference type="Proteomes" id="UP001224622">
    <property type="component" value="Unassembled WGS sequence"/>
</dbReference>
<name>A0AAJ1YBE5_SERFO</name>
<dbReference type="Pfam" id="PF10809">
    <property type="entry name" value="DUF2732"/>
    <property type="match status" value="1"/>
</dbReference>
<dbReference type="AlphaFoldDB" id="A0AAJ1YBE5"/>
<evidence type="ECO:0000313" key="2">
    <source>
        <dbReference type="Proteomes" id="UP001224622"/>
    </source>
</evidence>
<gene>
    <name evidence="1" type="ORF">RDT67_07435</name>
</gene>